<sequence length="209" mass="24389">MLIMGDINRVKVYSLSELEKKEKVEVFLSNEFDIFNISGVDSRDKSFYKSCIKEVKNKNSTEYSSKCTLSNHKYTEYNNKCTLSNHKCTEYSSKCTLSNHKYTEYSSKCTLSNHKCTCPIQIFKQIRYITAKDVTVYRNGKCTLDTAQIGYIIPRNSAFGRDYSDILLLIRQIIRSKKEFISLPFEFFTTWIGLNIGIVIILYIERYII</sequence>
<evidence type="ECO:0000313" key="2">
    <source>
        <dbReference type="EMBL" id="EIJ87320.1"/>
    </source>
</evidence>
<proteinExistence type="predicted"/>
<protein>
    <submittedName>
        <fullName evidence="2">Uncharacterized protein</fullName>
    </submittedName>
</protein>
<name>I3EDM3_NEMP3</name>
<gene>
    <name evidence="2" type="ORF">NEQG_02443</name>
</gene>
<dbReference type="OMA" id="TWIGLNI"/>
<feature type="transmembrane region" description="Helical" evidence="1">
    <location>
        <begin position="180"/>
        <end position="204"/>
    </location>
</feature>
<keyword evidence="1" id="KW-0472">Membrane</keyword>
<dbReference type="VEuPathDB" id="MicrosporidiaDB:NEQG_02443"/>
<dbReference type="InParanoid" id="I3EDM3"/>
<dbReference type="AlphaFoldDB" id="I3EDM3"/>
<dbReference type="HOGENOM" id="CLU_114208_0_0_1"/>
<dbReference type="EMBL" id="GL870883">
    <property type="protein sequence ID" value="EIJ87320.1"/>
    <property type="molecule type" value="Genomic_DNA"/>
</dbReference>
<evidence type="ECO:0000313" key="3">
    <source>
        <dbReference type="Proteomes" id="UP000002872"/>
    </source>
</evidence>
<dbReference type="OrthoDB" id="2192768at2759"/>
<evidence type="ECO:0000256" key="1">
    <source>
        <dbReference type="SAM" id="Phobius"/>
    </source>
</evidence>
<reference evidence="2" key="1">
    <citation type="submission" date="2011-01" db="EMBL/GenBank/DDBJ databases">
        <title>The Genome Sequence of Nematocida parisii strain ERTm3.</title>
        <authorList>
            <consortium name="The Broad Institute Genome Sequencing Platform"/>
            <consortium name="The Broad Institute Genome Sequencing Center for Infectious Disease"/>
            <person name="Cuomo C."/>
            <person name="Troemel E."/>
            <person name="Young S.K."/>
            <person name="Zeng Q."/>
            <person name="Gargeya S."/>
            <person name="Fitzgerald M."/>
            <person name="Haas B."/>
            <person name="Abouelleil A."/>
            <person name="Alvarado L."/>
            <person name="Arachchi H.M."/>
            <person name="Berlin A."/>
            <person name="Chapman S.B."/>
            <person name="Gearin G."/>
            <person name="Goldberg J."/>
            <person name="Griggs A."/>
            <person name="Gujja S."/>
            <person name="Hansen M."/>
            <person name="Heiman D."/>
            <person name="Howarth C."/>
            <person name="Larimer J."/>
            <person name="Lui A."/>
            <person name="MacDonald P.J.P."/>
            <person name="McCowen C."/>
            <person name="Montmayeur A."/>
            <person name="Murphy C."/>
            <person name="Neiman D."/>
            <person name="Pearson M."/>
            <person name="Priest M."/>
            <person name="Roberts A."/>
            <person name="Saif S."/>
            <person name="Shea T."/>
            <person name="Sisk P."/>
            <person name="Stolte C."/>
            <person name="Sykes S."/>
            <person name="Wortman J."/>
            <person name="Nusbaum C."/>
            <person name="Birren B."/>
        </authorList>
    </citation>
    <scope>NUCLEOTIDE SEQUENCE</scope>
    <source>
        <strain evidence="2">ERTm3</strain>
    </source>
</reference>
<organism evidence="2 3">
    <name type="scientific">Nematocida parisii (strain ERTm3)</name>
    <name type="common">Nematode killer fungus</name>
    <dbReference type="NCBI Taxonomy" id="935791"/>
    <lineage>
        <taxon>Eukaryota</taxon>
        <taxon>Fungi</taxon>
        <taxon>Fungi incertae sedis</taxon>
        <taxon>Microsporidia</taxon>
        <taxon>Nematocida</taxon>
    </lineage>
</organism>
<accession>I3EDM3</accession>
<keyword evidence="1" id="KW-1133">Transmembrane helix</keyword>
<keyword evidence="3" id="KW-1185">Reference proteome</keyword>
<keyword evidence="1" id="KW-0812">Transmembrane</keyword>
<dbReference type="Proteomes" id="UP000002872">
    <property type="component" value="Unassembled WGS sequence"/>
</dbReference>